<evidence type="ECO:0000256" key="1">
    <source>
        <dbReference type="SAM" id="MobiDB-lite"/>
    </source>
</evidence>
<keyword evidence="3" id="KW-1185">Reference proteome</keyword>
<proteinExistence type="predicted"/>
<gene>
    <name evidence="2" type="ORF">Hypma_016208</name>
</gene>
<reference evidence="2" key="1">
    <citation type="submission" date="2018-04" db="EMBL/GenBank/DDBJ databases">
        <title>Whole genome sequencing of Hypsizygus marmoreus.</title>
        <authorList>
            <person name="Choi I.-G."/>
            <person name="Min B."/>
            <person name="Kim J.-G."/>
            <person name="Kim S."/>
            <person name="Oh Y.-L."/>
            <person name="Kong W.-S."/>
            <person name="Park H."/>
            <person name="Jeong J."/>
            <person name="Song E.-S."/>
        </authorList>
    </citation>
    <scope>NUCLEOTIDE SEQUENCE [LARGE SCALE GENOMIC DNA]</scope>
    <source>
        <strain evidence="2">51987-8</strain>
    </source>
</reference>
<dbReference type="AlphaFoldDB" id="A0A369J782"/>
<feature type="region of interest" description="Disordered" evidence="1">
    <location>
        <begin position="1"/>
        <end position="24"/>
    </location>
</feature>
<protein>
    <submittedName>
        <fullName evidence="2">Uncharacterized protein</fullName>
    </submittedName>
</protein>
<dbReference type="EMBL" id="LUEZ02000096">
    <property type="protein sequence ID" value="RDB14716.1"/>
    <property type="molecule type" value="Genomic_DNA"/>
</dbReference>
<evidence type="ECO:0000313" key="3">
    <source>
        <dbReference type="Proteomes" id="UP000076154"/>
    </source>
</evidence>
<comment type="caution">
    <text evidence="2">The sequence shown here is derived from an EMBL/GenBank/DDBJ whole genome shotgun (WGS) entry which is preliminary data.</text>
</comment>
<sequence length="242" mass="27606">MTGNPNSPSPNSPTTTPPTQLRESPHFFAKQGIPSTINNLSLDWTSQHTKLTKIAVEPQKRYTNTFERDQGTANRSIPKVLPTRTEWDTPIGPEGTLVLRSTVEISSQKTSKKLDLRSRTFQGFSKKVFGDPQRFSLYKTPRRNTTIEYFPERKSYHPHPQSSAKEKSTTKLANNTSAPDDIAQYSYTSYDGRDMVRRRHLGTASNIFKHSTELLNTSRNYSPTNLEMHPNRRNTNTRTFEA</sequence>
<dbReference type="InParanoid" id="A0A369J782"/>
<dbReference type="Proteomes" id="UP000076154">
    <property type="component" value="Unassembled WGS sequence"/>
</dbReference>
<accession>A0A369J782</accession>
<organism evidence="2 3">
    <name type="scientific">Hypsizygus marmoreus</name>
    <name type="common">White beech mushroom</name>
    <name type="synonym">Agaricus marmoreus</name>
    <dbReference type="NCBI Taxonomy" id="39966"/>
    <lineage>
        <taxon>Eukaryota</taxon>
        <taxon>Fungi</taxon>
        <taxon>Dikarya</taxon>
        <taxon>Basidiomycota</taxon>
        <taxon>Agaricomycotina</taxon>
        <taxon>Agaricomycetes</taxon>
        <taxon>Agaricomycetidae</taxon>
        <taxon>Agaricales</taxon>
        <taxon>Tricholomatineae</taxon>
        <taxon>Lyophyllaceae</taxon>
        <taxon>Hypsizygus</taxon>
    </lineage>
</organism>
<feature type="region of interest" description="Disordered" evidence="1">
    <location>
        <begin position="151"/>
        <end position="177"/>
    </location>
</feature>
<feature type="compositionally biased region" description="Polar residues" evidence="1">
    <location>
        <begin position="233"/>
        <end position="242"/>
    </location>
</feature>
<evidence type="ECO:0000313" key="2">
    <source>
        <dbReference type="EMBL" id="RDB14716.1"/>
    </source>
</evidence>
<name>A0A369J782_HYPMA</name>
<feature type="region of interest" description="Disordered" evidence="1">
    <location>
        <begin position="218"/>
        <end position="242"/>
    </location>
</feature>